<name>A0A4Y2AYE5_ARAVE</name>
<evidence type="ECO:0000313" key="1">
    <source>
        <dbReference type="EMBL" id="GBL85111.1"/>
    </source>
</evidence>
<evidence type="ECO:0000313" key="2">
    <source>
        <dbReference type="Proteomes" id="UP000499080"/>
    </source>
</evidence>
<dbReference type="PANTHER" id="PTHR46114">
    <property type="entry name" value="APPLE DOMAIN-CONTAINING PROTEIN"/>
    <property type="match status" value="1"/>
</dbReference>
<accession>A0A4Y2AYE5</accession>
<dbReference type="OrthoDB" id="7999790at2759"/>
<organism evidence="1 2">
    <name type="scientific">Araneus ventricosus</name>
    <name type="common">Orbweaver spider</name>
    <name type="synonym">Epeira ventricosa</name>
    <dbReference type="NCBI Taxonomy" id="182803"/>
    <lineage>
        <taxon>Eukaryota</taxon>
        <taxon>Metazoa</taxon>
        <taxon>Ecdysozoa</taxon>
        <taxon>Arthropoda</taxon>
        <taxon>Chelicerata</taxon>
        <taxon>Arachnida</taxon>
        <taxon>Araneae</taxon>
        <taxon>Araneomorphae</taxon>
        <taxon>Entelegynae</taxon>
        <taxon>Araneoidea</taxon>
        <taxon>Araneidae</taxon>
        <taxon>Araneus</taxon>
    </lineage>
</organism>
<protein>
    <submittedName>
        <fullName evidence="1">Uncharacterized protein</fullName>
    </submittedName>
</protein>
<dbReference type="Proteomes" id="UP000499080">
    <property type="component" value="Unassembled WGS sequence"/>
</dbReference>
<dbReference type="AlphaFoldDB" id="A0A4Y2AYE5"/>
<reference evidence="1 2" key="1">
    <citation type="journal article" date="2019" name="Sci. Rep.">
        <title>Orb-weaving spider Araneus ventricosus genome elucidates the spidroin gene catalogue.</title>
        <authorList>
            <person name="Kono N."/>
            <person name="Nakamura H."/>
            <person name="Ohtoshi R."/>
            <person name="Moran D.A.P."/>
            <person name="Shinohara A."/>
            <person name="Yoshida Y."/>
            <person name="Fujiwara M."/>
            <person name="Mori M."/>
            <person name="Tomita M."/>
            <person name="Arakawa K."/>
        </authorList>
    </citation>
    <scope>NUCLEOTIDE SEQUENCE [LARGE SCALE GENOMIC DNA]</scope>
</reference>
<proteinExistence type="predicted"/>
<comment type="caution">
    <text evidence="1">The sequence shown here is derived from an EMBL/GenBank/DDBJ whole genome shotgun (WGS) entry which is preliminary data.</text>
</comment>
<gene>
    <name evidence="1" type="ORF">AVEN_221330_1</name>
</gene>
<dbReference type="PANTHER" id="PTHR46114:SF2">
    <property type="entry name" value="CULLIN N-TERMINAL DOMAIN-CONTAINING PROTEIN"/>
    <property type="match status" value="1"/>
</dbReference>
<sequence length="116" mass="13481">MVTSVLRTEKDIQTKGIGTNNVKYTPLVEPQKILIKLGLIKNFVKAMDKEGGRFKHLRGRFPQLSGARLKEDTFVRNQIRKLIYDSVFESKLNKEELAVCEGDKMIFREEKDDNYM</sequence>
<keyword evidence="2" id="KW-1185">Reference proteome</keyword>
<dbReference type="EMBL" id="BGPR01000041">
    <property type="protein sequence ID" value="GBL85111.1"/>
    <property type="molecule type" value="Genomic_DNA"/>
</dbReference>